<dbReference type="PRINTS" id="PR01021">
    <property type="entry name" value="OMPADOMAIN"/>
</dbReference>
<dbReference type="RefSeq" id="WP_330129564.1">
    <property type="nucleotide sequence ID" value="NZ_JAUHLI010000013.1"/>
</dbReference>
<evidence type="ECO:0000256" key="2">
    <source>
        <dbReference type="ARBA" id="ARBA00023136"/>
    </source>
</evidence>
<dbReference type="Pfam" id="PF00691">
    <property type="entry name" value="OmpA"/>
    <property type="match status" value="1"/>
</dbReference>
<gene>
    <name evidence="6" type="ORF">QWY20_13645</name>
</gene>
<proteinExistence type="predicted"/>
<dbReference type="PANTHER" id="PTHR30329">
    <property type="entry name" value="STATOR ELEMENT OF FLAGELLAR MOTOR COMPLEX"/>
    <property type="match status" value="1"/>
</dbReference>
<feature type="domain" description="OmpA-like" evidence="5">
    <location>
        <begin position="219"/>
        <end position="337"/>
    </location>
</feature>
<evidence type="ECO:0000259" key="5">
    <source>
        <dbReference type="PROSITE" id="PS51123"/>
    </source>
</evidence>
<evidence type="ECO:0000313" key="6">
    <source>
        <dbReference type="EMBL" id="MEE2002501.1"/>
    </source>
</evidence>
<sequence length="337" mass="37378">MMSFRYSYSKRHLLLPLIIALTGLLLFSYSAKADNRQDVDGAGDHPAVKRVAGSFIRTFERDDFAQVMLPAGALDLRTRAYSADLTVEGEHLRMIYEFTDPDISPLRVHRSYLHTLEEQGFDILFSGEGDELVSAGRSANFLTQHRHLAANGPIQVRQNVYYILAQKPAEALTVSVSTYLFAGNNPRGTGVTVNVVTEEAMEVSMEHRPLTSNEMADSLIESGRVAIQDILFAFDSDEILPESADSLSTIATLLQEQPELKLLVVGHTDDVGDFDYNLRLSLQRATAVVSYLQQRHNVDPARLQASGAGMMAPIASNRNEAGRSLNRRVELVEIRAR</sequence>
<dbReference type="Proteomes" id="UP001336314">
    <property type="component" value="Unassembled WGS sequence"/>
</dbReference>
<name>A0ABU7J7I0_9GAMM</name>
<dbReference type="InterPro" id="IPR050330">
    <property type="entry name" value="Bact_OuterMem_StrucFunc"/>
</dbReference>
<dbReference type="PROSITE" id="PS51123">
    <property type="entry name" value="OMPA_2"/>
    <property type="match status" value="1"/>
</dbReference>
<dbReference type="SUPFAM" id="SSF103088">
    <property type="entry name" value="OmpA-like"/>
    <property type="match status" value="1"/>
</dbReference>
<keyword evidence="7" id="KW-1185">Reference proteome</keyword>
<evidence type="ECO:0000313" key="7">
    <source>
        <dbReference type="Proteomes" id="UP001336314"/>
    </source>
</evidence>
<comment type="caution">
    <text evidence="6">The sequence shown here is derived from an EMBL/GenBank/DDBJ whole genome shotgun (WGS) entry which is preliminary data.</text>
</comment>
<organism evidence="6 7">
    <name type="scientific">Alkalimonas cellulosilytica</name>
    <dbReference type="NCBI Taxonomy" id="3058395"/>
    <lineage>
        <taxon>Bacteria</taxon>
        <taxon>Pseudomonadati</taxon>
        <taxon>Pseudomonadota</taxon>
        <taxon>Gammaproteobacteria</taxon>
        <taxon>Alkalimonas</taxon>
    </lineage>
</organism>
<dbReference type="InterPro" id="IPR006664">
    <property type="entry name" value="OMP_bac"/>
</dbReference>
<evidence type="ECO:0000256" key="1">
    <source>
        <dbReference type="ARBA" id="ARBA00004442"/>
    </source>
</evidence>
<dbReference type="InterPro" id="IPR036737">
    <property type="entry name" value="OmpA-like_sf"/>
</dbReference>
<evidence type="ECO:0000256" key="4">
    <source>
        <dbReference type="PROSITE-ProRule" id="PRU00473"/>
    </source>
</evidence>
<comment type="subcellular location">
    <subcellularLocation>
        <location evidence="1">Cell outer membrane</location>
    </subcellularLocation>
</comment>
<dbReference type="Gene3D" id="3.30.1330.60">
    <property type="entry name" value="OmpA-like domain"/>
    <property type="match status" value="1"/>
</dbReference>
<protein>
    <submittedName>
        <fullName evidence="6">OmpA family protein</fullName>
    </submittedName>
</protein>
<dbReference type="EMBL" id="JAUHLI010000013">
    <property type="protein sequence ID" value="MEE2002501.1"/>
    <property type="molecule type" value="Genomic_DNA"/>
</dbReference>
<accession>A0ABU7J7I0</accession>
<reference evidence="6 7" key="1">
    <citation type="submission" date="2023-07" db="EMBL/GenBank/DDBJ databases">
        <title>Alkalimonas sp., MEB108 novel, alkaliphilic bacterium isolated from Lonar Lake, India.</title>
        <authorList>
            <person name="Joshi A."/>
            <person name="Thite S."/>
        </authorList>
    </citation>
    <scope>NUCLEOTIDE SEQUENCE [LARGE SCALE GENOMIC DNA]</scope>
    <source>
        <strain evidence="6 7">MEB108</strain>
    </source>
</reference>
<dbReference type="InterPro" id="IPR006665">
    <property type="entry name" value="OmpA-like"/>
</dbReference>
<keyword evidence="3" id="KW-0998">Cell outer membrane</keyword>
<dbReference type="CDD" id="cd07185">
    <property type="entry name" value="OmpA_C-like"/>
    <property type="match status" value="1"/>
</dbReference>
<dbReference type="PANTHER" id="PTHR30329:SF21">
    <property type="entry name" value="LIPOPROTEIN YIAD-RELATED"/>
    <property type="match status" value="1"/>
</dbReference>
<evidence type="ECO:0000256" key="3">
    <source>
        <dbReference type="ARBA" id="ARBA00023237"/>
    </source>
</evidence>
<keyword evidence="2 4" id="KW-0472">Membrane</keyword>